<comment type="caution">
    <text evidence="1">The sequence shown here is derived from an EMBL/GenBank/DDBJ whole genome shotgun (WGS) entry which is preliminary data.</text>
</comment>
<dbReference type="AlphaFoldDB" id="A0AA38XIY4"/>
<evidence type="ECO:0000313" key="1">
    <source>
        <dbReference type="EMBL" id="KAJ9614350.1"/>
    </source>
</evidence>
<dbReference type="EMBL" id="JAPDRK010000003">
    <property type="protein sequence ID" value="KAJ9614350.1"/>
    <property type="molecule type" value="Genomic_DNA"/>
</dbReference>
<sequence>MVAVIRSDRSLIDLPHEIRNTIYKFVYEEVTISCILEGDFDSWMSGSGPISRNYVSPGINLLLTCRQVHIEARAFLASASITVTGDNCGQANPKNFPPHVLERVRCLTVHDETYHWLTPSTKVFGLKFLDRQICPNLQVIWKAFPRTRARSRENFEFPYNEGMLPVVKRLLRMPCQTEEFHEKQSRINQRHILQSFKSCQGRSQVPRPGNTSSLLATQVQFTDSLIKERDLTMKGTFEFEMRGRGHTFVDRMQVSQVLFEERLTAVVVWDKNGVRIEELPDICSTRWWKEIYEQLQLQVQQGLSLLRRHFGTEMIYISLHDVAPNTKTQYPASLSWYSQHLHQASEARRAARKAEFMDQRGMMTSADPRSD</sequence>
<accession>A0AA38XIY4</accession>
<reference evidence="1" key="1">
    <citation type="submission" date="2022-10" db="EMBL/GenBank/DDBJ databases">
        <title>Culturing micro-colonial fungi from biological soil crusts in the Mojave desert and describing Neophaeococcomyces mojavensis, and introducing the new genera and species Taxawa tesnikishii.</title>
        <authorList>
            <person name="Kurbessoian T."/>
            <person name="Stajich J.E."/>
        </authorList>
    </citation>
    <scope>NUCLEOTIDE SEQUENCE</scope>
    <source>
        <strain evidence="1">TK_41</strain>
    </source>
</reference>
<name>A0AA38XIY4_9EURO</name>
<keyword evidence="2" id="KW-1185">Reference proteome</keyword>
<dbReference type="Proteomes" id="UP001172673">
    <property type="component" value="Unassembled WGS sequence"/>
</dbReference>
<protein>
    <submittedName>
        <fullName evidence="1">Uncharacterized protein</fullName>
    </submittedName>
</protein>
<proteinExistence type="predicted"/>
<organism evidence="1 2">
    <name type="scientific">Cladophialophora chaetospira</name>
    <dbReference type="NCBI Taxonomy" id="386627"/>
    <lineage>
        <taxon>Eukaryota</taxon>
        <taxon>Fungi</taxon>
        <taxon>Dikarya</taxon>
        <taxon>Ascomycota</taxon>
        <taxon>Pezizomycotina</taxon>
        <taxon>Eurotiomycetes</taxon>
        <taxon>Chaetothyriomycetidae</taxon>
        <taxon>Chaetothyriales</taxon>
        <taxon>Herpotrichiellaceae</taxon>
        <taxon>Cladophialophora</taxon>
    </lineage>
</organism>
<evidence type="ECO:0000313" key="2">
    <source>
        <dbReference type="Proteomes" id="UP001172673"/>
    </source>
</evidence>
<gene>
    <name evidence="1" type="ORF">H2200_002486</name>
</gene>